<sequence length="116" mass="12186">MRLMDRTIGALLALCFIATLCQTAPTKEKAPPPIALPPMPKNATNNANDPEGNVSSKELVGTPLIDAKQRDGSGGHHENNNMMMLPLLMSMMNNNGGGGGGGRYFSLTGDAHIPIS</sequence>
<feature type="signal peptide" evidence="2">
    <location>
        <begin position="1"/>
        <end position="23"/>
    </location>
</feature>
<evidence type="ECO:0000256" key="1">
    <source>
        <dbReference type="SAM" id="MobiDB-lite"/>
    </source>
</evidence>
<feature type="compositionally biased region" description="Polar residues" evidence="1">
    <location>
        <begin position="44"/>
        <end position="56"/>
    </location>
</feature>
<dbReference type="Proteomes" id="UP000186922">
    <property type="component" value="Unassembled WGS sequence"/>
</dbReference>
<evidence type="ECO:0000256" key="2">
    <source>
        <dbReference type="SAM" id="SignalP"/>
    </source>
</evidence>
<accession>A0A1D1UUG2</accession>
<keyword evidence="4" id="KW-1185">Reference proteome</keyword>
<name>A0A1D1UUG2_RAMVA</name>
<evidence type="ECO:0000313" key="4">
    <source>
        <dbReference type="Proteomes" id="UP000186922"/>
    </source>
</evidence>
<keyword evidence="2" id="KW-0732">Signal</keyword>
<comment type="caution">
    <text evidence="3">The sequence shown here is derived from an EMBL/GenBank/DDBJ whole genome shotgun (WGS) entry which is preliminary data.</text>
</comment>
<reference evidence="3 4" key="1">
    <citation type="journal article" date="2016" name="Nat. Commun.">
        <title>Extremotolerant tardigrade genome and improved radiotolerance of human cultured cells by tardigrade-unique protein.</title>
        <authorList>
            <person name="Hashimoto T."/>
            <person name="Horikawa D.D."/>
            <person name="Saito Y."/>
            <person name="Kuwahara H."/>
            <person name="Kozuka-Hata H."/>
            <person name="Shin-I T."/>
            <person name="Minakuchi Y."/>
            <person name="Ohishi K."/>
            <person name="Motoyama A."/>
            <person name="Aizu T."/>
            <person name="Enomoto A."/>
            <person name="Kondo K."/>
            <person name="Tanaka S."/>
            <person name="Hara Y."/>
            <person name="Koshikawa S."/>
            <person name="Sagara H."/>
            <person name="Miura T."/>
            <person name="Yokobori S."/>
            <person name="Miyagawa K."/>
            <person name="Suzuki Y."/>
            <person name="Kubo T."/>
            <person name="Oyama M."/>
            <person name="Kohara Y."/>
            <person name="Fujiyama A."/>
            <person name="Arakawa K."/>
            <person name="Katayama T."/>
            <person name="Toyoda A."/>
            <person name="Kunieda T."/>
        </authorList>
    </citation>
    <scope>NUCLEOTIDE SEQUENCE [LARGE SCALE GENOMIC DNA]</scope>
    <source>
        <strain evidence="3 4">YOKOZUNA-1</strain>
    </source>
</reference>
<dbReference type="AlphaFoldDB" id="A0A1D1UUG2"/>
<gene>
    <name evidence="3" type="primary">RvY_03252</name>
    <name evidence="3" type="synonym">RvY_03252.2</name>
    <name evidence="3" type="ORF">RvY_03252-2</name>
</gene>
<dbReference type="EMBL" id="BDGG01000001">
    <property type="protein sequence ID" value="GAU90897.1"/>
    <property type="molecule type" value="Genomic_DNA"/>
</dbReference>
<feature type="region of interest" description="Disordered" evidence="1">
    <location>
        <begin position="27"/>
        <end position="57"/>
    </location>
</feature>
<organism evidence="3 4">
    <name type="scientific">Ramazzottius varieornatus</name>
    <name type="common">Water bear</name>
    <name type="synonym">Tardigrade</name>
    <dbReference type="NCBI Taxonomy" id="947166"/>
    <lineage>
        <taxon>Eukaryota</taxon>
        <taxon>Metazoa</taxon>
        <taxon>Ecdysozoa</taxon>
        <taxon>Tardigrada</taxon>
        <taxon>Eutardigrada</taxon>
        <taxon>Parachela</taxon>
        <taxon>Hypsibioidea</taxon>
        <taxon>Ramazzottiidae</taxon>
        <taxon>Ramazzottius</taxon>
    </lineage>
</organism>
<feature type="compositionally biased region" description="Pro residues" evidence="1">
    <location>
        <begin position="31"/>
        <end position="40"/>
    </location>
</feature>
<protein>
    <submittedName>
        <fullName evidence="3">Uncharacterized protein</fullName>
    </submittedName>
</protein>
<evidence type="ECO:0000313" key="3">
    <source>
        <dbReference type="EMBL" id="GAU90897.1"/>
    </source>
</evidence>
<feature type="chain" id="PRO_5008897636" evidence="2">
    <location>
        <begin position="24"/>
        <end position="116"/>
    </location>
</feature>
<proteinExistence type="predicted"/>